<dbReference type="Gene3D" id="3.30.200.20">
    <property type="entry name" value="Phosphorylase Kinase, domain 1"/>
    <property type="match status" value="1"/>
</dbReference>
<dbReference type="Pfam" id="PF00069">
    <property type="entry name" value="Pkinase"/>
    <property type="match status" value="1"/>
</dbReference>
<dbReference type="PANTHER" id="PTHR24359:SF1">
    <property type="entry name" value="INHIBITOR OF NUCLEAR FACTOR KAPPA-B KINASE EPSILON SUBUNIT HOMOLOG 1-RELATED"/>
    <property type="match status" value="1"/>
</dbReference>
<organism evidence="2 3">
    <name type="scientific">Anisodus tanguticus</name>
    <dbReference type="NCBI Taxonomy" id="243964"/>
    <lineage>
        <taxon>Eukaryota</taxon>
        <taxon>Viridiplantae</taxon>
        <taxon>Streptophyta</taxon>
        <taxon>Embryophyta</taxon>
        <taxon>Tracheophyta</taxon>
        <taxon>Spermatophyta</taxon>
        <taxon>Magnoliopsida</taxon>
        <taxon>eudicotyledons</taxon>
        <taxon>Gunneridae</taxon>
        <taxon>Pentapetalae</taxon>
        <taxon>asterids</taxon>
        <taxon>lamiids</taxon>
        <taxon>Solanales</taxon>
        <taxon>Solanaceae</taxon>
        <taxon>Solanoideae</taxon>
        <taxon>Hyoscyameae</taxon>
        <taxon>Anisodus</taxon>
    </lineage>
</organism>
<dbReference type="AlphaFoldDB" id="A0AAE1UNF6"/>
<comment type="caution">
    <text evidence="2">The sequence shown here is derived from an EMBL/GenBank/DDBJ whole genome shotgun (WGS) entry which is preliminary data.</text>
</comment>
<dbReference type="InterPro" id="IPR020635">
    <property type="entry name" value="Tyr_kinase_cat_dom"/>
</dbReference>
<evidence type="ECO:0000313" key="3">
    <source>
        <dbReference type="Proteomes" id="UP001291623"/>
    </source>
</evidence>
<dbReference type="Proteomes" id="UP001291623">
    <property type="component" value="Unassembled WGS sequence"/>
</dbReference>
<dbReference type="InterPro" id="IPR011009">
    <property type="entry name" value="Kinase-like_dom_sf"/>
</dbReference>
<dbReference type="InterPro" id="IPR008266">
    <property type="entry name" value="Tyr_kinase_AS"/>
</dbReference>
<dbReference type="GO" id="GO:0004674">
    <property type="term" value="F:protein serine/threonine kinase activity"/>
    <property type="evidence" value="ECO:0007669"/>
    <property type="project" value="TreeGrafter"/>
</dbReference>
<evidence type="ECO:0000259" key="1">
    <source>
        <dbReference type="PROSITE" id="PS50011"/>
    </source>
</evidence>
<accession>A0AAE1UNF6</accession>
<dbReference type="GO" id="GO:0004713">
    <property type="term" value="F:protein tyrosine kinase activity"/>
    <property type="evidence" value="ECO:0007669"/>
    <property type="project" value="InterPro"/>
</dbReference>
<name>A0AAE1UNF6_9SOLA</name>
<dbReference type="Gene3D" id="1.10.510.10">
    <property type="entry name" value="Transferase(Phosphotransferase) domain 1"/>
    <property type="match status" value="1"/>
</dbReference>
<keyword evidence="3" id="KW-1185">Reference proteome</keyword>
<feature type="domain" description="Protein kinase" evidence="1">
    <location>
        <begin position="1"/>
        <end position="219"/>
    </location>
</feature>
<dbReference type="EMBL" id="JAVYJV010000048">
    <property type="protein sequence ID" value="KAK4337207.1"/>
    <property type="molecule type" value="Genomic_DNA"/>
</dbReference>
<protein>
    <recommendedName>
        <fullName evidence="1">Protein kinase domain-containing protein</fullName>
    </recommendedName>
</protein>
<dbReference type="GO" id="GO:0005524">
    <property type="term" value="F:ATP binding"/>
    <property type="evidence" value="ECO:0007669"/>
    <property type="project" value="InterPro"/>
</dbReference>
<evidence type="ECO:0000313" key="2">
    <source>
        <dbReference type="EMBL" id="KAK4337207.1"/>
    </source>
</evidence>
<sequence>MALKSNDSEREYDIIKEIGSGDYGKVLLATHKRTNTQAVERTEGAGLLERNAKVIVEQLTKAIEFMHQKNLVHRDIRAENVLVFAPDFSKIKLTDFGLTRKAGTLVKKRTRSLPTCPPEIWETLHLEGYHVELGSDVWQLAMFIFIITQARFPWEKADITDLKFVEFIDWQKRKTTKLPREFTRFSTRILRLFRRLMEVKPNKRYPITEVNKYFKDQWVKTKVPRSPTMYLASKPYSQNLDVPSVMIKVCTGQPFLKREEKKSNKKNADMLLIFIILLFSKILICNADEIENVNLKE</sequence>
<gene>
    <name evidence="2" type="ORF">RND71_043306</name>
</gene>
<reference evidence="2" key="1">
    <citation type="submission" date="2023-12" db="EMBL/GenBank/DDBJ databases">
        <title>Genome assembly of Anisodus tanguticus.</title>
        <authorList>
            <person name="Wang Y.-J."/>
        </authorList>
    </citation>
    <scope>NUCLEOTIDE SEQUENCE</scope>
    <source>
        <strain evidence="2">KB-2021</strain>
        <tissue evidence="2">Leaf</tissue>
    </source>
</reference>
<dbReference type="PROSITE" id="PS50011">
    <property type="entry name" value="PROTEIN_KINASE_DOM"/>
    <property type="match status" value="1"/>
</dbReference>
<proteinExistence type="predicted"/>
<dbReference type="SUPFAM" id="SSF56112">
    <property type="entry name" value="Protein kinase-like (PK-like)"/>
    <property type="match status" value="1"/>
</dbReference>
<dbReference type="PROSITE" id="PS00109">
    <property type="entry name" value="PROTEIN_KINASE_TYR"/>
    <property type="match status" value="1"/>
</dbReference>
<dbReference type="PANTHER" id="PTHR24359">
    <property type="entry name" value="SERINE/THREONINE-PROTEIN KINASE SBK1"/>
    <property type="match status" value="1"/>
</dbReference>
<dbReference type="InterPro" id="IPR000719">
    <property type="entry name" value="Prot_kinase_dom"/>
</dbReference>
<dbReference type="SMART" id="SM00219">
    <property type="entry name" value="TyrKc"/>
    <property type="match status" value="1"/>
</dbReference>